<keyword evidence="9" id="KW-0325">Glycoprotein</keyword>
<dbReference type="FunFam" id="2.60.40.2310:FF:000001">
    <property type="entry name" value="Subtilisin-like protease SBT1.5"/>
    <property type="match status" value="1"/>
</dbReference>
<sequence>MASSAAWLPFLPLFLLAFPCAMSKKTYIVQMREQNIPNTFSSSQDWYSASLQSLASGATDLLYVYTDAFNGYAASLEPDQAEALRSSDAVLGVYEDVMRHLHTTRTPGFLKVEDEFGLWPGTGNHSKEADQPFHDVIIGLLDTGVWPEAKSFDDSGFLEVPARWKGECMSGPDFDPSLCNKKLIGAYFFSKGYIKALDGNMTEVLTPRDHLGHGTHTSSTAAGSPVANASLLGHAGGVAQGMAPHARVASYKVCWEQGCTDSDILAAMDQAIRDGVDVLSISLGGADWSYYETGIAIGGFSAMEKGIFVSASAGNEGPQPGTLSNGAPWIMTVGASTLDRTFPAYALLGNKMRFTGASLYGGPGMGNKLVGLVYNTGTTSRKSNLCMPGSLDPSVVRGKVVVCERGENSQVEKGGVVRDAGGVGMILVNTAENGGEELLAKRHLIPTAQVGAKAGNAIREYAKTDRNPMALVITGTQEFNVRPTPVVAAFSSRGPYNLSVQILKPDVIGPGVNILAAWPDDVIPAKLDIHKRSANFNIISGTSMSCPHISGVAALLKAAHPNWSTSAIKSALMTTAYVHDNARNPITDSANGGPSSPWTHGAGHIDPRKALSPGLVYDLAADDYIAFVCSLNYTVKQVQSVVRRTNVTCSTKLSDPGQLNYPSFSVVFGPKKKVVRYTREVTNVGDAGSVYRVAVEAPSAVTVRVRPRRLVFGKVGEKKRYGVTFVARHKTDAAHGGSITWRNRQHRVRSPVAFLWGES</sequence>
<dbReference type="SUPFAM" id="SSF54897">
    <property type="entry name" value="Protease propeptides/inhibitors"/>
    <property type="match status" value="1"/>
</dbReference>
<feature type="chain" id="PRO_5034727163" evidence="12">
    <location>
        <begin position="24"/>
        <end position="759"/>
    </location>
</feature>
<dbReference type="SUPFAM" id="SSF52743">
    <property type="entry name" value="Subtilisin-like"/>
    <property type="match status" value="1"/>
</dbReference>
<evidence type="ECO:0000313" key="17">
    <source>
        <dbReference type="Proteomes" id="UP000827889"/>
    </source>
</evidence>
<dbReference type="PRINTS" id="PR00723">
    <property type="entry name" value="SUBTILISIN"/>
</dbReference>
<feature type="active site" description="Charge relay system" evidence="10 11">
    <location>
        <position position="142"/>
    </location>
</feature>
<evidence type="ECO:0000256" key="2">
    <source>
        <dbReference type="ARBA" id="ARBA00011073"/>
    </source>
</evidence>
<dbReference type="InterPro" id="IPR010259">
    <property type="entry name" value="S8pro/Inhibitor_I9"/>
</dbReference>
<evidence type="ECO:0000256" key="12">
    <source>
        <dbReference type="SAM" id="SignalP"/>
    </source>
</evidence>
<evidence type="ECO:0000313" key="18">
    <source>
        <dbReference type="RefSeq" id="XP_030530632.1"/>
    </source>
</evidence>
<dbReference type="InterPro" id="IPR045051">
    <property type="entry name" value="SBT"/>
</dbReference>
<dbReference type="Gene3D" id="3.50.30.30">
    <property type="match status" value="1"/>
</dbReference>
<dbReference type="InterPro" id="IPR003137">
    <property type="entry name" value="PA_domain"/>
</dbReference>
<dbReference type="Pfam" id="PF02225">
    <property type="entry name" value="PA"/>
    <property type="match status" value="1"/>
</dbReference>
<comment type="similarity">
    <text evidence="2 11">Belongs to the peptidase S8 family.</text>
</comment>
<feature type="domain" description="Subtilisin-like protease fibronectin type-III" evidence="16">
    <location>
        <begin position="658"/>
        <end position="753"/>
    </location>
</feature>
<evidence type="ECO:0000256" key="1">
    <source>
        <dbReference type="ARBA" id="ARBA00004613"/>
    </source>
</evidence>
<dbReference type="PANTHER" id="PTHR10795">
    <property type="entry name" value="PROPROTEIN CONVERTASE SUBTILISIN/KEXIN"/>
    <property type="match status" value="1"/>
</dbReference>
<dbReference type="FunFam" id="3.40.50.200:FF:000006">
    <property type="entry name" value="Subtilisin-like protease SBT1.5"/>
    <property type="match status" value="1"/>
</dbReference>
<gene>
    <name evidence="18" type="primary">LOC115741065</name>
</gene>
<evidence type="ECO:0000259" key="16">
    <source>
        <dbReference type="Pfam" id="PF17766"/>
    </source>
</evidence>
<dbReference type="InterPro" id="IPR037045">
    <property type="entry name" value="S8pro/Inhibitor_I9_sf"/>
</dbReference>
<dbReference type="AlphaFoldDB" id="A0A8B8P7A8"/>
<keyword evidence="5 12" id="KW-0732">Signal</keyword>
<evidence type="ECO:0000256" key="7">
    <source>
        <dbReference type="ARBA" id="ARBA00022825"/>
    </source>
</evidence>
<comment type="subcellular location">
    <subcellularLocation>
        <location evidence="1">Secreted</location>
    </subcellularLocation>
</comment>
<keyword evidence="4 11" id="KW-0645">Protease</keyword>
<evidence type="ECO:0000256" key="3">
    <source>
        <dbReference type="ARBA" id="ARBA00022525"/>
    </source>
</evidence>
<reference evidence="18" key="1">
    <citation type="submission" date="2025-08" db="UniProtKB">
        <authorList>
            <consortium name="RefSeq"/>
        </authorList>
    </citation>
    <scope>IDENTIFICATION</scope>
    <source>
        <tissue evidence="18">Leaf</tissue>
    </source>
</reference>
<dbReference type="Pfam" id="PF05922">
    <property type="entry name" value="Inhibitor_I9"/>
    <property type="match status" value="1"/>
</dbReference>
<dbReference type="InterPro" id="IPR023828">
    <property type="entry name" value="Peptidase_S8_Ser-AS"/>
</dbReference>
<dbReference type="PROSITE" id="PS51892">
    <property type="entry name" value="SUBTILASE"/>
    <property type="match status" value="1"/>
</dbReference>
<feature type="active site" description="Charge relay system" evidence="10 11">
    <location>
        <position position="213"/>
    </location>
</feature>
<dbReference type="GO" id="GO:0005576">
    <property type="term" value="C:extracellular region"/>
    <property type="evidence" value="ECO:0007669"/>
    <property type="project" value="UniProtKB-SubCell"/>
</dbReference>
<keyword evidence="17" id="KW-1185">Reference proteome</keyword>
<evidence type="ECO:0000256" key="4">
    <source>
        <dbReference type="ARBA" id="ARBA00022670"/>
    </source>
</evidence>
<dbReference type="GO" id="GO:0006508">
    <property type="term" value="P:proteolysis"/>
    <property type="evidence" value="ECO:0007669"/>
    <property type="project" value="UniProtKB-KW"/>
</dbReference>
<dbReference type="FunFam" id="3.30.70.80:FF:000003">
    <property type="entry name" value="Subtilisin-like protease SBT1.9"/>
    <property type="match status" value="1"/>
</dbReference>
<dbReference type="CDD" id="cd04852">
    <property type="entry name" value="Peptidases_S8_3"/>
    <property type="match status" value="1"/>
</dbReference>
<dbReference type="InterPro" id="IPR036852">
    <property type="entry name" value="Peptidase_S8/S53_dom_sf"/>
</dbReference>
<protein>
    <submittedName>
        <fullName evidence="18">Subtilisin-like protease SBT1.8</fullName>
    </submittedName>
</protein>
<dbReference type="RefSeq" id="XP_030530632.1">
    <property type="nucleotide sequence ID" value="XM_030674772.2"/>
</dbReference>
<evidence type="ECO:0000256" key="9">
    <source>
        <dbReference type="ARBA" id="ARBA00023180"/>
    </source>
</evidence>
<dbReference type="Gene3D" id="3.40.50.200">
    <property type="entry name" value="Peptidase S8/S53 domain"/>
    <property type="match status" value="1"/>
</dbReference>
<accession>A0A8B8P7A8</accession>
<dbReference type="InterPro" id="IPR000209">
    <property type="entry name" value="Peptidase_S8/S53_dom"/>
</dbReference>
<evidence type="ECO:0000256" key="11">
    <source>
        <dbReference type="PROSITE-ProRule" id="PRU01240"/>
    </source>
</evidence>
<dbReference type="FunFam" id="3.50.30.30:FF:000005">
    <property type="entry name" value="subtilisin-like protease SBT1.5"/>
    <property type="match status" value="1"/>
</dbReference>
<keyword evidence="6 11" id="KW-0378">Hydrolase</keyword>
<dbReference type="Proteomes" id="UP000827889">
    <property type="component" value="Chromosome 4"/>
</dbReference>
<keyword evidence="8" id="KW-0865">Zymogen</keyword>
<evidence type="ECO:0000256" key="8">
    <source>
        <dbReference type="ARBA" id="ARBA00023145"/>
    </source>
</evidence>
<dbReference type="PROSITE" id="PS00138">
    <property type="entry name" value="SUBTILASE_SER"/>
    <property type="match status" value="1"/>
</dbReference>
<evidence type="ECO:0000259" key="15">
    <source>
        <dbReference type="Pfam" id="PF05922"/>
    </source>
</evidence>
<dbReference type="GO" id="GO:0048731">
    <property type="term" value="P:system development"/>
    <property type="evidence" value="ECO:0007669"/>
    <property type="project" value="UniProtKB-ARBA"/>
</dbReference>
<keyword evidence="3" id="KW-0964">Secreted</keyword>
<dbReference type="CDD" id="cd02120">
    <property type="entry name" value="PA_subtilisin_like"/>
    <property type="match status" value="1"/>
</dbReference>
<dbReference type="InterPro" id="IPR041469">
    <property type="entry name" value="Subtilisin-like_FN3"/>
</dbReference>
<dbReference type="GO" id="GO:0004252">
    <property type="term" value="F:serine-type endopeptidase activity"/>
    <property type="evidence" value="ECO:0007669"/>
    <property type="project" value="UniProtKB-UniRule"/>
</dbReference>
<dbReference type="Pfam" id="PF17766">
    <property type="entry name" value="fn3_6"/>
    <property type="match status" value="1"/>
</dbReference>
<name>A0A8B8P7A8_9MYRT</name>
<dbReference type="Gene3D" id="2.60.40.2310">
    <property type="match status" value="1"/>
</dbReference>
<feature type="active site" description="Charge relay system" evidence="10 11">
    <location>
        <position position="543"/>
    </location>
</feature>
<feature type="domain" description="PA" evidence="14">
    <location>
        <begin position="382"/>
        <end position="458"/>
    </location>
</feature>
<feature type="domain" description="Inhibitor I9" evidence="15">
    <location>
        <begin position="26"/>
        <end position="102"/>
    </location>
</feature>
<dbReference type="Gene3D" id="3.30.70.80">
    <property type="entry name" value="Peptidase S8 propeptide/proteinase inhibitor I9"/>
    <property type="match status" value="1"/>
</dbReference>
<feature type="signal peptide" evidence="12">
    <location>
        <begin position="1"/>
        <end position="23"/>
    </location>
</feature>
<evidence type="ECO:0000256" key="10">
    <source>
        <dbReference type="PIRSR" id="PIRSR615500-1"/>
    </source>
</evidence>
<dbReference type="Pfam" id="PF00082">
    <property type="entry name" value="Peptidase_S8"/>
    <property type="match status" value="1"/>
</dbReference>
<dbReference type="InterPro" id="IPR015500">
    <property type="entry name" value="Peptidase_S8_subtilisin-rel"/>
</dbReference>
<proteinExistence type="inferred from homology"/>
<dbReference type="KEGG" id="rarg:115741065"/>
<feature type="domain" description="Peptidase S8/S53" evidence="13">
    <location>
        <begin position="135"/>
        <end position="587"/>
    </location>
</feature>
<dbReference type="InterPro" id="IPR034197">
    <property type="entry name" value="Peptidases_S8_3"/>
</dbReference>
<dbReference type="GeneID" id="115741065"/>
<dbReference type="OrthoDB" id="206201at2759"/>
<evidence type="ECO:0000259" key="14">
    <source>
        <dbReference type="Pfam" id="PF02225"/>
    </source>
</evidence>
<evidence type="ECO:0000259" key="13">
    <source>
        <dbReference type="Pfam" id="PF00082"/>
    </source>
</evidence>
<evidence type="ECO:0000256" key="5">
    <source>
        <dbReference type="ARBA" id="ARBA00022729"/>
    </source>
</evidence>
<keyword evidence="7 11" id="KW-0720">Serine protease</keyword>
<organism evidence="17 18">
    <name type="scientific">Rhodamnia argentea</name>
    <dbReference type="NCBI Taxonomy" id="178133"/>
    <lineage>
        <taxon>Eukaryota</taxon>
        <taxon>Viridiplantae</taxon>
        <taxon>Streptophyta</taxon>
        <taxon>Embryophyta</taxon>
        <taxon>Tracheophyta</taxon>
        <taxon>Spermatophyta</taxon>
        <taxon>Magnoliopsida</taxon>
        <taxon>eudicotyledons</taxon>
        <taxon>Gunneridae</taxon>
        <taxon>Pentapetalae</taxon>
        <taxon>rosids</taxon>
        <taxon>malvids</taxon>
        <taxon>Myrtales</taxon>
        <taxon>Myrtaceae</taxon>
        <taxon>Myrtoideae</taxon>
        <taxon>Myrteae</taxon>
        <taxon>Australasian group</taxon>
        <taxon>Rhodamnia</taxon>
    </lineage>
</organism>
<evidence type="ECO:0000256" key="6">
    <source>
        <dbReference type="ARBA" id="ARBA00022801"/>
    </source>
</evidence>